<protein>
    <submittedName>
        <fullName evidence="10">SHIRT domain-containing protein</fullName>
    </submittedName>
</protein>
<evidence type="ECO:0000313" key="11">
    <source>
        <dbReference type="Proteomes" id="UP001152875"/>
    </source>
</evidence>
<sequence length="1788" mass="192731">MSREFWERTRKFSIRKLTVGAASILIGISPITSSVLQVITYADTIGEPQKASYIVNTTNTLQNLAIQIANPTPSYDTVSSHLATISDLISEYESERVNKSDYEAGSFENYENVASEAKDQYDNLKSIYDAMVALRDSGKVQQYADTAVSIRSAHMTSDGRSEWALDGDIGEVGPTVAERTAAYEQILNMFTEVYPTIKAYADTVSTTTLQSIESKLNSAKGNLAPSAAKQVRDQGLLSEKLVTPVKVSNLNGTLTPDDKKSIRLALEDLEVFYSGWASTSKLIFNDNGTMTIVFDDDGSTATVNLSDFNIIQDPAVSPAPDPGEKKYTVSYSYVGAPSSEVPPAAVQLKSGEAIEFPEEGKEVSDRTTIYSLSWDKTITVVSDRDVNIVGTWTSTAKPTYTIRYKYEGSVPSGETAPSSVTGLYTGDAVTVPTNRTVQRPEGTYHLTWSTPTSSTVSDQDVEVVGTWSFTPVTAKTYKVTATYKTMDGKDLATADVQNIEDTKSYTTSAQNELTVKGVTYTLKTAPANATGTVSGSDVTVNYVYEVKDLAVNYEFNTTSGLVLPGIVTSLLPTSSTAKSGSVVTATPSSFSSQSDRVSGKPGQWVFIGWDAATKVVENTSLLFTGLWTFQEDASYKVTYRYAGDIPNGETAPATVSNLYAGDQIPVPKSKTVETRESVYRLTWSTPTSSTIVDQDVEVVGTWTSTAKPTYTIRYKYEGSVPSGETAPSSVTGLYTGDAVTVPTNRTVQRPEGTYHLTWSTPTSSTVSDQDVEVVGTWSFTPVTAKTYKVTATYKTMDGKDLAPADVQNIEDTKSYKTSAQNELTVKGVTYTLKTVPANATGTVSGSDATVNYVYEVKDLAVNYEFNTTSGLVLPGIVTSLLPTSSTAKSGSVVTATPSSFSSQSDRVSGKPGQWVFIGWDAATKVVENTSLLFTGLWTFQEDASYKVTYRYAGDIPNGETAPATVSNLYAGDQIPVPKSKTVETRESVYRLTWSTPTSSTIVDQDVEVVGTWTSTAKPTYTIRYKYEGSVPSGETAPSSVTGLYTGDAVTVPTNRTVQRPEGTYHLTWSTPTSSTVSDQDVEVVGTWSFTPVTAKTYKVTATYKTMDGKDLAPADVQNIEDTKSYKTSAQNELTVKGVTYTLKTVPANATGTVSGSDVTVNYVYEVKDLAVNYEFNTTSGLVLPGIVTSLLPTSSTAKSGSVVTATPSSFSSQSDRVSGKPGQWVFIGWDAATKVVENTSLLFTGLWTFQEDASYKVTYRYAGDIPNGETAPATVSNLYAGDQIPVPKSKTVETRESVYRLTWSIPTSSTIVDQDVEVVGTWTSTAKPTYTIRYKYEGSVPSGETAPSSVTGLYTGDAVTVPTNRTVQRPEGTYHLTWSTPTSSTVSDQDVEVVGTWSFTPVTAKTYKVTATYKTMDGKDLATADVQNIEDTKSYTTSAQNELTVKGVTYTLKTAPANATGTVSGSDVTVNYVYEVKDLAVNYEFNTTSGFVLPGIVTSLLPTSSTAKSGSVVTATPSSFSSQSDRVSGKPGQWVFIGWDAATKVVENTSLLFTGLWTFQEDASYKVTYRYAGDIPNGETAPATISNLYAGDQIPVPKSKTVETRESVYRLTWSTPTSSTIVDQDVEVVGTWTSTAKPTYTIRYKYEGSVPSGETAPSSVTGLYTGDAVTVPTNRTVQRPEGTYHLTWSTPTSSTVSDQDVEVVGTWSFEDGHITADNNTTSSNDMASSGRKVTRNVVVDKNDVKSGNKEVLPNTSSQNSNFLPIIGISILWASAGLWYKKGRREDEL</sequence>
<reference evidence="10" key="1">
    <citation type="submission" date="2022-07" db="EMBL/GenBank/DDBJ databases">
        <title>Whole Genome Sequencing of Streptococcus suis.</title>
        <authorList>
            <person name="Dai X."/>
            <person name="Huang J."/>
            <person name="Wang L."/>
        </authorList>
    </citation>
    <scope>NUCLEOTIDE SEQUENCE</scope>
    <source>
        <strain evidence="10">XNB2</strain>
    </source>
</reference>
<dbReference type="RefSeq" id="WP_277946738.1">
    <property type="nucleotide sequence ID" value="NZ_JANFMP010000021.1"/>
</dbReference>
<organism evidence="10 11">
    <name type="scientific">Streptococcus suis</name>
    <dbReference type="NCBI Taxonomy" id="1307"/>
    <lineage>
        <taxon>Bacteria</taxon>
        <taxon>Bacillati</taxon>
        <taxon>Bacillota</taxon>
        <taxon>Bacilli</taxon>
        <taxon>Lactobacillales</taxon>
        <taxon>Streptococcaceae</taxon>
        <taxon>Streptococcus</taxon>
    </lineage>
</organism>
<dbReference type="Pfam" id="PF06458">
    <property type="entry name" value="MucBP"/>
    <property type="match status" value="4"/>
</dbReference>
<evidence type="ECO:0000259" key="9">
    <source>
        <dbReference type="Pfam" id="PF18655"/>
    </source>
</evidence>
<dbReference type="NCBIfam" id="TIGR01167">
    <property type="entry name" value="LPXTG_anchor"/>
    <property type="match status" value="1"/>
</dbReference>
<dbReference type="NCBIfam" id="TIGR01168">
    <property type="entry name" value="YSIRK_signal"/>
    <property type="match status" value="1"/>
</dbReference>
<keyword evidence="5" id="KW-0572">Peptidoglycan-anchor</keyword>
<keyword evidence="4" id="KW-0677">Repeat</keyword>
<dbReference type="Proteomes" id="UP001152875">
    <property type="component" value="Unassembled WGS sequence"/>
</dbReference>
<feature type="domain" description="SHIRT" evidence="9">
    <location>
        <begin position="1480"/>
        <end position="1560"/>
    </location>
</feature>
<evidence type="ECO:0000256" key="3">
    <source>
        <dbReference type="ARBA" id="ARBA00022729"/>
    </source>
</evidence>
<dbReference type="Gene3D" id="3.10.20.320">
    <property type="entry name" value="Putative peptidoglycan bound protein (lpxtg motif)"/>
    <property type="match status" value="4"/>
</dbReference>
<accession>A0A9X4MX68</accession>
<evidence type="ECO:0000259" key="7">
    <source>
        <dbReference type="Pfam" id="PF04650"/>
    </source>
</evidence>
<feature type="domain" description="SHIRT" evidence="9">
    <location>
        <begin position="860"/>
        <end position="940"/>
    </location>
</feature>
<evidence type="ECO:0000256" key="5">
    <source>
        <dbReference type="ARBA" id="ARBA00023088"/>
    </source>
</evidence>
<dbReference type="InterPro" id="IPR009459">
    <property type="entry name" value="MucBP_dom"/>
</dbReference>
<evidence type="ECO:0000256" key="4">
    <source>
        <dbReference type="ARBA" id="ARBA00022737"/>
    </source>
</evidence>
<evidence type="ECO:0000256" key="2">
    <source>
        <dbReference type="ARBA" id="ARBA00022525"/>
    </source>
</evidence>
<dbReference type="InterPro" id="IPR041030">
    <property type="entry name" value="SHIRT"/>
</dbReference>
<feature type="domain" description="Gram-positive cocci surface proteins LPxTG" evidence="6">
    <location>
        <begin position="1745"/>
        <end position="1786"/>
    </location>
</feature>
<feature type="domain" description="MucBP" evidence="8">
    <location>
        <begin position="478"/>
        <end position="545"/>
    </location>
</feature>
<evidence type="ECO:0000259" key="6">
    <source>
        <dbReference type="Pfam" id="PF00746"/>
    </source>
</evidence>
<feature type="domain" description="YSIRK Gram-positive signal peptide" evidence="7">
    <location>
        <begin position="7"/>
        <end position="28"/>
    </location>
</feature>
<dbReference type="InterPro" id="IPR005877">
    <property type="entry name" value="YSIRK_signal_dom"/>
</dbReference>
<keyword evidence="3" id="KW-0732">Signal</keyword>
<feature type="domain" description="SHIRT" evidence="9">
    <location>
        <begin position="550"/>
        <end position="630"/>
    </location>
</feature>
<keyword evidence="1" id="KW-0134">Cell wall</keyword>
<proteinExistence type="predicted"/>
<comment type="caution">
    <text evidence="10">The sequence shown here is derived from an EMBL/GenBank/DDBJ whole genome shotgun (WGS) entry which is preliminary data.</text>
</comment>
<name>A0A9X4MX68_STRSU</name>
<dbReference type="Pfam" id="PF18655">
    <property type="entry name" value="SHIRT"/>
    <property type="match status" value="4"/>
</dbReference>
<evidence type="ECO:0000256" key="1">
    <source>
        <dbReference type="ARBA" id="ARBA00022512"/>
    </source>
</evidence>
<dbReference type="Pfam" id="PF04650">
    <property type="entry name" value="YSIRK_signal"/>
    <property type="match status" value="1"/>
</dbReference>
<keyword evidence="2" id="KW-0964">Secreted</keyword>
<evidence type="ECO:0000259" key="8">
    <source>
        <dbReference type="Pfam" id="PF06458"/>
    </source>
</evidence>
<feature type="domain" description="MucBP" evidence="8">
    <location>
        <begin position="1408"/>
        <end position="1475"/>
    </location>
</feature>
<feature type="domain" description="SHIRT" evidence="9">
    <location>
        <begin position="1170"/>
        <end position="1250"/>
    </location>
</feature>
<dbReference type="Pfam" id="PF00746">
    <property type="entry name" value="Gram_pos_anchor"/>
    <property type="match status" value="1"/>
</dbReference>
<dbReference type="EMBL" id="JANFMP010000021">
    <property type="protein sequence ID" value="MDG4527275.1"/>
    <property type="molecule type" value="Genomic_DNA"/>
</dbReference>
<feature type="domain" description="MucBP" evidence="8">
    <location>
        <begin position="788"/>
        <end position="855"/>
    </location>
</feature>
<dbReference type="InterPro" id="IPR019931">
    <property type="entry name" value="LPXTG_anchor"/>
</dbReference>
<evidence type="ECO:0000313" key="10">
    <source>
        <dbReference type="EMBL" id="MDG4527275.1"/>
    </source>
</evidence>
<feature type="domain" description="MucBP" evidence="8">
    <location>
        <begin position="1098"/>
        <end position="1165"/>
    </location>
</feature>
<gene>
    <name evidence="10" type="ORF">NOL13_07680</name>
</gene>